<dbReference type="Proteomes" id="UP000481339">
    <property type="component" value="Unassembled WGS sequence"/>
</dbReference>
<evidence type="ECO:0000313" key="1">
    <source>
        <dbReference type="EMBL" id="KAB1632326.1"/>
    </source>
</evidence>
<sequence>MPNPYLVNVHDLVGRPGEMRTVELTLPAEADLAIGLARVEEGSPIAAKLRLESMHEGVLVTGHLSYRVTGASARTLEPLEWADEVDFSDLFAYPDSEAASNRDDGDGDVQVLRNEHADLRQSVRDAIVLQLPFTPVGDEPAAEIYSVGEPIEPDTDEIDPRWADLSRLAQLQHDAQASHADSEKE</sequence>
<protein>
    <submittedName>
        <fullName evidence="1">DUF177 domain-containing protein</fullName>
    </submittedName>
</protein>
<dbReference type="Pfam" id="PF02620">
    <property type="entry name" value="YceD"/>
    <property type="match status" value="1"/>
</dbReference>
<name>A0A7C8BN95_9MICO</name>
<reference evidence="1 2" key="1">
    <citation type="submission" date="2019-09" db="EMBL/GenBank/DDBJ databases">
        <title>Phylogeny of genus Pseudoclavibacter and closely related genus.</title>
        <authorList>
            <person name="Li Y."/>
        </authorList>
    </citation>
    <scope>NUCLEOTIDE SEQUENCE [LARGE SCALE GENOMIC DNA]</scope>
    <source>
        <strain evidence="1 2">JCM 16921</strain>
    </source>
</reference>
<evidence type="ECO:0000313" key="2">
    <source>
        <dbReference type="Proteomes" id="UP000481339"/>
    </source>
</evidence>
<dbReference type="EMBL" id="WBKA01000003">
    <property type="protein sequence ID" value="KAB1632326.1"/>
    <property type="molecule type" value="Genomic_DNA"/>
</dbReference>
<comment type="caution">
    <text evidence="1">The sequence shown here is derived from an EMBL/GenBank/DDBJ whole genome shotgun (WGS) entry which is preliminary data.</text>
</comment>
<organism evidence="1 2">
    <name type="scientific">Pseudoclavibacter caeni</name>
    <dbReference type="NCBI Taxonomy" id="908846"/>
    <lineage>
        <taxon>Bacteria</taxon>
        <taxon>Bacillati</taxon>
        <taxon>Actinomycetota</taxon>
        <taxon>Actinomycetes</taxon>
        <taxon>Micrococcales</taxon>
        <taxon>Microbacteriaceae</taxon>
        <taxon>Pseudoclavibacter</taxon>
    </lineage>
</organism>
<dbReference type="InterPro" id="IPR003772">
    <property type="entry name" value="YceD"/>
</dbReference>
<accession>A0A7C8BN95</accession>
<gene>
    <name evidence="1" type="ORF">F8O02_04760</name>
</gene>
<dbReference type="OrthoDB" id="9790372at2"/>
<dbReference type="AlphaFoldDB" id="A0A7C8BN95"/>
<proteinExistence type="predicted"/>
<dbReference type="RefSeq" id="WP_158036104.1">
    <property type="nucleotide sequence ID" value="NZ_BAAAZV010000017.1"/>
</dbReference>
<keyword evidence="2" id="KW-1185">Reference proteome</keyword>